<dbReference type="Proteomes" id="UP000054097">
    <property type="component" value="Unassembled WGS sequence"/>
</dbReference>
<evidence type="ECO:0000256" key="1">
    <source>
        <dbReference type="SAM" id="MobiDB-lite"/>
    </source>
</evidence>
<proteinExistence type="predicted"/>
<feature type="compositionally biased region" description="Basic residues" evidence="1">
    <location>
        <begin position="92"/>
        <end position="103"/>
    </location>
</feature>
<dbReference type="HOGENOM" id="CLU_2265380_0_0_1"/>
<evidence type="ECO:0000313" key="3">
    <source>
        <dbReference type="Proteomes" id="UP000054097"/>
    </source>
</evidence>
<evidence type="ECO:0000313" key="2">
    <source>
        <dbReference type="EMBL" id="KIM26285.1"/>
    </source>
</evidence>
<dbReference type="EMBL" id="KN824307">
    <property type="protein sequence ID" value="KIM26285.1"/>
    <property type="molecule type" value="Genomic_DNA"/>
</dbReference>
<dbReference type="AlphaFoldDB" id="A0A0C3ANY0"/>
<sequence>MSSAHIRVGHGSLDDKRWDRRASCVVSTLPLRLEGKSFLYCIVGSVMNEISGGGVNGQVGGYPGARRAIPQARTVRPLMLNSGGRRPSSVHFQRRGKKRRDIE</sequence>
<name>A0A0C3ANY0_SERVB</name>
<accession>A0A0C3ANY0</accession>
<protein>
    <submittedName>
        <fullName evidence="2">Uncharacterized protein</fullName>
    </submittedName>
</protein>
<feature type="region of interest" description="Disordered" evidence="1">
    <location>
        <begin position="79"/>
        <end position="103"/>
    </location>
</feature>
<keyword evidence="3" id="KW-1185">Reference proteome</keyword>
<organism evidence="2 3">
    <name type="scientific">Serendipita vermifera MAFF 305830</name>
    <dbReference type="NCBI Taxonomy" id="933852"/>
    <lineage>
        <taxon>Eukaryota</taxon>
        <taxon>Fungi</taxon>
        <taxon>Dikarya</taxon>
        <taxon>Basidiomycota</taxon>
        <taxon>Agaricomycotina</taxon>
        <taxon>Agaricomycetes</taxon>
        <taxon>Sebacinales</taxon>
        <taxon>Serendipitaceae</taxon>
        <taxon>Serendipita</taxon>
    </lineage>
</organism>
<reference evidence="2 3" key="1">
    <citation type="submission" date="2014-04" db="EMBL/GenBank/DDBJ databases">
        <authorList>
            <consortium name="DOE Joint Genome Institute"/>
            <person name="Kuo A."/>
            <person name="Zuccaro A."/>
            <person name="Kohler A."/>
            <person name="Nagy L.G."/>
            <person name="Floudas D."/>
            <person name="Copeland A."/>
            <person name="Barry K.W."/>
            <person name="Cichocki N."/>
            <person name="Veneault-Fourrey C."/>
            <person name="LaButti K."/>
            <person name="Lindquist E.A."/>
            <person name="Lipzen A."/>
            <person name="Lundell T."/>
            <person name="Morin E."/>
            <person name="Murat C."/>
            <person name="Sun H."/>
            <person name="Tunlid A."/>
            <person name="Henrissat B."/>
            <person name="Grigoriev I.V."/>
            <person name="Hibbett D.S."/>
            <person name="Martin F."/>
            <person name="Nordberg H.P."/>
            <person name="Cantor M.N."/>
            <person name="Hua S.X."/>
        </authorList>
    </citation>
    <scope>NUCLEOTIDE SEQUENCE [LARGE SCALE GENOMIC DNA]</scope>
    <source>
        <strain evidence="2 3">MAFF 305830</strain>
    </source>
</reference>
<gene>
    <name evidence="2" type="ORF">M408DRAFT_194830</name>
</gene>
<reference evidence="3" key="2">
    <citation type="submission" date="2015-01" db="EMBL/GenBank/DDBJ databases">
        <title>Evolutionary Origins and Diversification of the Mycorrhizal Mutualists.</title>
        <authorList>
            <consortium name="DOE Joint Genome Institute"/>
            <consortium name="Mycorrhizal Genomics Consortium"/>
            <person name="Kohler A."/>
            <person name="Kuo A."/>
            <person name="Nagy L.G."/>
            <person name="Floudas D."/>
            <person name="Copeland A."/>
            <person name="Barry K.W."/>
            <person name="Cichocki N."/>
            <person name="Veneault-Fourrey C."/>
            <person name="LaButti K."/>
            <person name="Lindquist E.A."/>
            <person name="Lipzen A."/>
            <person name="Lundell T."/>
            <person name="Morin E."/>
            <person name="Murat C."/>
            <person name="Riley R."/>
            <person name="Ohm R."/>
            <person name="Sun H."/>
            <person name="Tunlid A."/>
            <person name="Henrissat B."/>
            <person name="Grigoriev I.V."/>
            <person name="Hibbett D.S."/>
            <person name="Martin F."/>
        </authorList>
    </citation>
    <scope>NUCLEOTIDE SEQUENCE [LARGE SCALE GENOMIC DNA]</scope>
    <source>
        <strain evidence="3">MAFF 305830</strain>
    </source>
</reference>